<dbReference type="CDD" id="cd00367">
    <property type="entry name" value="PTS-HPr_like"/>
    <property type="match status" value="1"/>
</dbReference>
<dbReference type="OrthoDB" id="9809047at2"/>
<comment type="subcellular location">
    <subcellularLocation>
        <location evidence="1">Cytoplasm</location>
    </subcellularLocation>
</comment>
<dbReference type="Proteomes" id="UP000198838">
    <property type="component" value="Unassembled WGS sequence"/>
</dbReference>
<protein>
    <submittedName>
        <fullName evidence="5">Phosphocarrier protein</fullName>
    </submittedName>
</protein>
<dbReference type="EMBL" id="FOJY01000011">
    <property type="protein sequence ID" value="SFB16473.1"/>
    <property type="molecule type" value="Genomic_DNA"/>
</dbReference>
<dbReference type="InterPro" id="IPR050399">
    <property type="entry name" value="HPr"/>
</dbReference>
<proteinExistence type="predicted"/>
<dbReference type="NCBIfam" id="TIGR01003">
    <property type="entry name" value="PTS_HPr_family"/>
    <property type="match status" value="1"/>
</dbReference>
<dbReference type="PROSITE" id="PS51350">
    <property type="entry name" value="PTS_HPR_DOM"/>
    <property type="match status" value="1"/>
</dbReference>
<sequence length="85" mass="9325">MKTFNYTITDEVGIHARPAGQLKKKVKELGIKAVLGVDGKEADVTKTLQLMQLGVKKGQTVTISVEGDNEEEAAVALEEFFKENF</sequence>
<dbReference type="PANTHER" id="PTHR33705">
    <property type="entry name" value="PHOSPHOCARRIER PROTEIN HPR"/>
    <property type="match status" value="1"/>
</dbReference>
<keyword evidence="3" id="KW-0598">Phosphotransferase system</keyword>
<evidence type="ECO:0000313" key="6">
    <source>
        <dbReference type="Proteomes" id="UP000198838"/>
    </source>
</evidence>
<feature type="domain" description="HPr" evidence="4">
    <location>
        <begin position="1"/>
        <end position="85"/>
    </location>
</feature>
<dbReference type="Gene3D" id="3.30.1340.10">
    <property type="entry name" value="HPr-like"/>
    <property type="match status" value="1"/>
</dbReference>
<dbReference type="PRINTS" id="PR00107">
    <property type="entry name" value="PHOSPHOCPHPR"/>
</dbReference>
<evidence type="ECO:0000313" key="5">
    <source>
        <dbReference type="EMBL" id="SFB16473.1"/>
    </source>
</evidence>
<name>A0A1I0YWL8_9FIRM</name>
<dbReference type="STRING" id="1120918.SAMN05216249_11150"/>
<dbReference type="InterPro" id="IPR000032">
    <property type="entry name" value="HPr-like"/>
</dbReference>
<dbReference type="GO" id="GO:0005737">
    <property type="term" value="C:cytoplasm"/>
    <property type="evidence" value="ECO:0007669"/>
    <property type="project" value="UniProtKB-SubCell"/>
</dbReference>
<gene>
    <name evidence="5" type="ORF">SAMN05216249_11150</name>
</gene>
<evidence type="ECO:0000259" key="4">
    <source>
        <dbReference type="PROSITE" id="PS51350"/>
    </source>
</evidence>
<organism evidence="5 6">
    <name type="scientific">Acetitomaculum ruminis DSM 5522</name>
    <dbReference type="NCBI Taxonomy" id="1120918"/>
    <lineage>
        <taxon>Bacteria</taxon>
        <taxon>Bacillati</taxon>
        <taxon>Bacillota</taxon>
        <taxon>Clostridia</taxon>
        <taxon>Lachnospirales</taxon>
        <taxon>Lachnospiraceae</taxon>
        <taxon>Acetitomaculum</taxon>
    </lineage>
</organism>
<dbReference type="GO" id="GO:0009401">
    <property type="term" value="P:phosphoenolpyruvate-dependent sugar phosphotransferase system"/>
    <property type="evidence" value="ECO:0007669"/>
    <property type="project" value="UniProtKB-KW"/>
</dbReference>
<keyword evidence="6" id="KW-1185">Reference proteome</keyword>
<dbReference type="InterPro" id="IPR035895">
    <property type="entry name" value="HPr-like_sf"/>
</dbReference>
<dbReference type="RefSeq" id="WP_092872689.1">
    <property type="nucleotide sequence ID" value="NZ_FOJY01000011.1"/>
</dbReference>
<dbReference type="PANTHER" id="PTHR33705:SF2">
    <property type="entry name" value="PHOSPHOCARRIER PROTEIN NPR"/>
    <property type="match status" value="1"/>
</dbReference>
<evidence type="ECO:0000256" key="1">
    <source>
        <dbReference type="ARBA" id="ARBA00004496"/>
    </source>
</evidence>
<accession>A0A1I0YWL8</accession>
<reference evidence="5 6" key="1">
    <citation type="submission" date="2016-10" db="EMBL/GenBank/DDBJ databases">
        <authorList>
            <person name="de Groot N.N."/>
        </authorList>
    </citation>
    <scope>NUCLEOTIDE SEQUENCE [LARGE SCALE GENOMIC DNA]</scope>
    <source>
        <strain evidence="5 6">DSM 5522</strain>
    </source>
</reference>
<dbReference type="Pfam" id="PF00381">
    <property type="entry name" value="PTS-HPr"/>
    <property type="match status" value="1"/>
</dbReference>
<dbReference type="SUPFAM" id="SSF55594">
    <property type="entry name" value="HPr-like"/>
    <property type="match status" value="1"/>
</dbReference>
<dbReference type="AlphaFoldDB" id="A0A1I0YWL8"/>
<evidence type="ECO:0000256" key="2">
    <source>
        <dbReference type="ARBA" id="ARBA00022490"/>
    </source>
</evidence>
<evidence type="ECO:0000256" key="3">
    <source>
        <dbReference type="ARBA" id="ARBA00022683"/>
    </source>
</evidence>
<keyword evidence="2" id="KW-0963">Cytoplasm</keyword>